<reference evidence="1 2" key="1">
    <citation type="submission" date="2017-09" db="EMBL/GenBank/DDBJ databases">
        <title>Depth-based differentiation of microbial function through sediment-hosted aquifers and enrichment of novel symbionts in the deep terrestrial subsurface.</title>
        <authorList>
            <person name="Probst A.J."/>
            <person name="Ladd B."/>
            <person name="Jarett J.K."/>
            <person name="Geller-Mcgrath D.E."/>
            <person name="Sieber C.M."/>
            <person name="Emerson J.B."/>
            <person name="Anantharaman K."/>
            <person name="Thomas B.C."/>
            <person name="Malmstrom R."/>
            <person name="Stieglmeier M."/>
            <person name="Klingl A."/>
            <person name="Woyke T."/>
            <person name="Ryan C.M."/>
            <person name="Banfield J.F."/>
        </authorList>
    </citation>
    <scope>NUCLEOTIDE SEQUENCE [LARGE SCALE GENOMIC DNA]</scope>
    <source>
        <strain evidence="1">CG11_big_fil_rev_8_21_14_0_20_46_11</strain>
    </source>
</reference>
<evidence type="ECO:0000313" key="2">
    <source>
        <dbReference type="Proteomes" id="UP000229342"/>
    </source>
</evidence>
<protein>
    <submittedName>
        <fullName evidence="1">Uncharacterized protein</fullName>
    </submittedName>
</protein>
<sequence length="157" mass="18246">MKIGEVITMVYELVLRYLENNPRKEVLGRVVLDNLPTRSKMVSWEMTEESLRLLHRCVNESSTVDDEEWTETRNAFVTAAFKDLSSLRNPHAMRVFNKLRVTCTLNDEELFLWRRKVTKRPDGSAVMVIHVSDVELFEGLLGEHAYGLLDEGLMIYQ</sequence>
<accession>A0A2H0KF13</accession>
<evidence type="ECO:0000313" key="1">
    <source>
        <dbReference type="EMBL" id="PIQ68984.1"/>
    </source>
</evidence>
<proteinExistence type="predicted"/>
<dbReference type="Proteomes" id="UP000229342">
    <property type="component" value="Unassembled WGS sequence"/>
</dbReference>
<organism evidence="1 2">
    <name type="scientific">Candidatus Taylorbacteria bacterium CG11_big_fil_rev_8_21_14_0_20_46_11</name>
    <dbReference type="NCBI Taxonomy" id="1975025"/>
    <lineage>
        <taxon>Bacteria</taxon>
        <taxon>Candidatus Tayloriibacteriota</taxon>
    </lineage>
</organism>
<dbReference type="AlphaFoldDB" id="A0A2H0KF13"/>
<dbReference type="EMBL" id="PCVG01000015">
    <property type="protein sequence ID" value="PIQ68984.1"/>
    <property type="molecule type" value="Genomic_DNA"/>
</dbReference>
<gene>
    <name evidence="1" type="ORF">COV91_01140</name>
</gene>
<name>A0A2H0KF13_9BACT</name>
<comment type="caution">
    <text evidence="1">The sequence shown here is derived from an EMBL/GenBank/DDBJ whole genome shotgun (WGS) entry which is preliminary data.</text>
</comment>